<evidence type="ECO:0000313" key="4">
    <source>
        <dbReference type="Proteomes" id="UP000228635"/>
    </source>
</evidence>
<dbReference type="InterPro" id="IPR050194">
    <property type="entry name" value="Glycosyltransferase_grp1"/>
</dbReference>
<evidence type="ECO:0000313" key="3">
    <source>
        <dbReference type="EMBL" id="PIT92435.1"/>
    </source>
</evidence>
<dbReference type="SUPFAM" id="SSF53756">
    <property type="entry name" value="UDP-Glycosyltransferase/glycogen phosphorylase"/>
    <property type="match status" value="1"/>
</dbReference>
<organism evidence="3 4">
    <name type="scientific">Candidatus Harrisonbacteria bacterium CG10_big_fil_rev_8_21_14_0_10_42_17</name>
    <dbReference type="NCBI Taxonomy" id="1974584"/>
    <lineage>
        <taxon>Bacteria</taxon>
        <taxon>Candidatus Harrisoniibacteriota</taxon>
    </lineage>
</organism>
<feature type="domain" description="Glycosyltransferase subfamily 4-like N-terminal" evidence="2">
    <location>
        <begin position="16"/>
        <end position="166"/>
    </location>
</feature>
<protein>
    <recommendedName>
        <fullName evidence="5">Glycosyltransferase family 1 protein</fullName>
    </recommendedName>
</protein>
<feature type="domain" description="Glycosyl transferase family 1" evidence="1">
    <location>
        <begin position="182"/>
        <end position="348"/>
    </location>
</feature>
<evidence type="ECO:0000259" key="2">
    <source>
        <dbReference type="Pfam" id="PF13439"/>
    </source>
</evidence>
<dbReference type="InterPro" id="IPR028098">
    <property type="entry name" value="Glyco_trans_4-like_N"/>
</dbReference>
<name>A0A2M6WI30_9BACT</name>
<comment type="caution">
    <text evidence="3">The sequence shown here is derived from an EMBL/GenBank/DDBJ whole genome shotgun (WGS) entry which is preliminary data.</text>
</comment>
<dbReference type="AlphaFoldDB" id="A0A2M6WI30"/>
<dbReference type="EMBL" id="PFBA01000023">
    <property type="protein sequence ID" value="PIT92435.1"/>
    <property type="molecule type" value="Genomic_DNA"/>
</dbReference>
<dbReference type="Proteomes" id="UP000228635">
    <property type="component" value="Unassembled WGS sequence"/>
</dbReference>
<accession>A0A2M6WI30</accession>
<dbReference type="GO" id="GO:0016757">
    <property type="term" value="F:glycosyltransferase activity"/>
    <property type="evidence" value="ECO:0007669"/>
    <property type="project" value="InterPro"/>
</dbReference>
<dbReference type="InterPro" id="IPR001296">
    <property type="entry name" value="Glyco_trans_1"/>
</dbReference>
<evidence type="ECO:0008006" key="5">
    <source>
        <dbReference type="Google" id="ProtNLM"/>
    </source>
</evidence>
<dbReference type="PANTHER" id="PTHR45947:SF3">
    <property type="entry name" value="SULFOQUINOVOSYL TRANSFERASE SQD2"/>
    <property type="match status" value="1"/>
</dbReference>
<sequence>MKKRTIAFIVNELGLGGVQRLVVDMANAFNKTQWEVIIITLSQGKETNFYRDQLDFTVHVEQFKFNNARDIKSWFKLYRYLKQKRCDVVFTQLFMADFMGRTAAWCARVPVIATAIQNIIPSLPKKFIAIDRILRNITTICFAPTEEIAQYAHDVIKFKKEKIVRINSNAVVKRRFTENVDEKKLRHELGISKSEKMIIAVGRLMEQKGHKVLIEAAPLVITEHPEVRIVIVGSGKLEAELKNFAEKLQLQDRILFTGARSDIPNLLRTADVFAFPSIWEGQGVILFEAIFAEIPIAASNVGGIPEVIEHERTGLLSEPGDHKALAENINRLLNDHKLAAMLTKNALERFGDRTMENTVEKLEEIFENLLKKRNHKN</sequence>
<dbReference type="Pfam" id="PF13439">
    <property type="entry name" value="Glyco_transf_4"/>
    <property type="match status" value="1"/>
</dbReference>
<dbReference type="Pfam" id="PF00534">
    <property type="entry name" value="Glycos_transf_1"/>
    <property type="match status" value="1"/>
</dbReference>
<evidence type="ECO:0000259" key="1">
    <source>
        <dbReference type="Pfam" id="PF00534"/>
    </source>
</evidence>
<reference evidence="4" key="1">
    <citation type="submission" date="2017-09" db="EMBL/GenBank/DDBJ databases">
        <title>Depth-based differentiation of microbial function through sediment-hosted aquifers and enrichment of novel symbionts in the deep terrestrial subsurface.</title>
        <authorList>
            <person name="Probst A.J."/>
            <person name="Ladd B."/>
            <person name="Jarett J.K."/>
            <person name="Geller-Mcgrath D.E."/>
            <person name="Sieber C.M.K."/>
            <person name="Emerson J.B."/>
            <person name="Anantharaman K."/>
            <person name="Thomas B.C."/>
            <person name="Malmstrom R."/>
            <person name="Stieglmeier M."/>
            <person name="Klingl A."/>
            <person name="Woyke T."/>
            <person name="Ryan C.M."/>
            <person name="Banfield J.F."/>
        </authorList>
    </citation>
    <scope>NUCLEOTIDE SEQUENCE [LARGE SCALE GENOMIC DNA]</scope>
</reference>
<dbReference type="CDD" id="cd03801">
    <property type="entry name" value="GT4_PimA-like"/>
    <property type="match status" value="1"/>
</dbReference>
<dbReference type="Gene3D" id="3.40.50.2000">
    <property type="entry name" value="Glycogen Phosphorylase B"/>
    <property type="match status" value="2"/>
</dbReference>
<proteinExistence type="predicted"/>
<dbReference type="PANTHER" id="PTHR45947">
    <property type="entry name" value="SULFOQUINOVOSYL TRANSFERASE SQD2"/>
    <property type="match status" value="1"/>
</dbReference>
<gene>
    <name evidence="3" type="ORF">COU08_02470</name>
</gene>